<protein>
    <recommendedName>
        <fullName evidence="1">Transglutaminase-like domain-containing protein</fullName>
    </recommendedName>
</protein>
<dbReference type="Pfam" id="PF01841">
    <property type="entry name" value="Transglut_core"/>
    <property type="match status" value="1"/>
</dbReference>
<dbReference type="PANTHER" id="PTHR35532">
    <property type="entry name" value="SIMILAR TO POLYHYDROXYALKANOATE DEPOLYMERASE"/>
    <property type="match status" value="1"/>
</dbReference>
<dbReference type="InterPro" id="IPR038765">
    <property type="entry name" value="Papain-like_cys_pep_sf"/>
</dbReference>
<dbReference type="AlphaFoldDB" id="A0A0J6F7R0"/>
<sequence>MIMKTYIPFFVLCILISCSTPHQKKISLEQALSFAGENRIELEKVFEHYKNDSLKLKAAEYLITNMPLHFSRVEYFISPEGKQYIPDIACFPNKEAVKRHCDSLQSRGYNIQGDNIYDSKTLKSDFLIRNIDLAFQVRQKPWAKDIPFEDFCRYILPYRTQVEPVSNMRREFMEKYLPLIDSGKVNNAIDACKIINSQLMKELVYKDTGSPLYPTVESTYHSGRGSCEDLCNLATLLMRAVGIPVAVQLTTWTKMDLAHSWGVVLHDGKFYNFSPVYGQPDTYREKLETTSYLKPAKVYRLLFDPEFKETDIKDDGYITNLKNPLLRDVTKEEGYQVLDICIEADKPVSSSIKQIYLCTYNDYDWKPLAIGNRKGSTCRFKDIVGNNIFIIAEASNTQSLHYITAPFILKKDGDIHKLIPQKELSQSFTFNKRKNKLNQKHTLHYWDADKNGFISLEEMSSTDTTQTYNQIPKNALLWFTVPERILNQRVFYIENDSIKY</sequence>
<dbReference type="EMBL" id="LFJV01000146">
    <property type="protein sequence ID" value="KMM30827.1"/>
    <property type="molecule type" value="Genomic_DNA"/>
</dbReference>
<organism evidence="2 3">
    <name type="scientific">Parabacteroides goldsteinii</name>
    <dbReference type="NCBI Taxonomy" id="328812"/>
    <lineage>
        <taxon>Bacteria</taxon>
        <taxon>Pseudomonadati</taxon>
        <taxon>Bacteroidota</taxon>
        <taxon>Bacteroidia</taxon>
        <taxon>Bacteroidales</taxon>
        <taxon>Tannerellaceae</taxon>
        <taxon>Parabacteroides</taxon>
    </lineage>
</organism>
<dbReference type="Gene3D" id="3.10.620.30">
    <property type="match status" value="1"/>
</dbReference>
<dbReference type="PROSITE" id="PS51257">
    <property type="entry name" value="PROKAR_LIPOPROTEIN"/>
    <property type="match status" value="1"/>
</dbReference>
<reference evidence="2 3" key="1">
    <citation type="submission" date="2015-06" db="EMBL/GenBank/DDBJ databases">
        <title>Draft Genome Sequence of Parabacteroides goldsteinii with Putative Novel Metallo-Beta-Lactamases Isolated from a Blood Culture from a Human Patient.</title>
        <authorList>
            <person name="Krogh T.J."/>
            <person name="Agergaard C.N."/>
            <person name="Moller-Jensen J."/>
            <person name="Justesen U.S."/>
        </authorList>
    </citation>
    <scope>NUCLEOTIDE SEQUENCE [LARGE SCALE GENOMIC DNA]</scope>
    <source>
        <strain evidence="2 3">910340</strain>
    </source>
</reference>
<gene>
    <name evidence="2" type="ORF">ACM15_25825</name>
</gene>
<dbReference type="InterPro" id="IPR018247">
    <property type="entry name" value="EF_Hand_1_Ca_BS"/>
</dbReference>
<evidence type="ECO:0000313" key="3">
    <source>
        <dbReference type="Proteomes" id="UP000036166"/>
    </source>
</evidence>
<dbReference type="Proteomes" id="UP000036166">
    <property type="component" value="Unassembled WGS sequence"/>
</dbReference>
<accession>A0A0J6F7R0</accession>
<name>A0A0J6F7R0_9BACT</name>
<proteinExistence type="predicted"/>
<dbReference type="PATRIC" id="fig|328812.4.peg.1231"/>
<dbReference type="PROSITE" id="PS00018">
    <property type="entry name" value="EF_HAND_1"/>
    <property type="match status" value="1"/>
</dbReference>
<feature type="domain" description="Transglutaminase-like" evidence="1">
    <location>
        <begin position="185"/>
        <end position="274"/>
    </location>
</feature>
<dbReference type="SUPFAM" id="SSF54001">
    <property type="entry name" value="Cysteine proteinases"/>
    <property type="match status" value="1"/>
</dbReference>
<dbReference type="PANTHER" id="PTHR35532:SF5">
    <property type="entry name" value="CARBOHYDRATE-BINDING DOMAIN-CONTAINING PROTEIN"/>
    <property type="match status" value="1"/>
</dbReference>
<evidence type="ECO:0000313" key="2">
    <source>
        <dbReference type="EMBL" id="KMM30827.1"/>
    </source>
</evidence>
<evidence type="ECO:0000259" key="1">
    <source>
        <dbReference type="Pfam" id="PF01841"/>
    </source>
</evidence>
<comment type="caution">
    <text evidence="2">The sequence shown here is derived from an EMBL/GenBank/DDBJ whole genome shotgun (WGS) entry which is preliminary data.</text>
</comment>
<dbReference type="InterPro" id="IPR002931">
    <property type="entry name" value="Transglutaminase-like"/>
</dbReference>